<gene>
    <name evidence="2" type="ORF">DVH24_020522</name>
</gene>
<dbReference type="Proteomes" id="UP000290289">
    <property type="component" value="Chromosome 8"/>
</dbReference>
<dbReference type="AlphaFoldDB" id="A0A498J6V6"/>
<evidence type="ECO:0000256" key="1">
    <source>
        <dbReference type="SAM" id="MobiDB-lite"/>
    </source>
</evidence>
<sequence length="85" mass="8956">MTSTLSPTTTPTTAAIAPAEMDHRPVNSVDPVGPSVPYAHASSTSSVVLAVNARRTHRRPRTTDQMSPSGSTTDASGTRPELKRQ</sequence>
<feature type="compositionally biased region" description="Polar residues" evidence="1">
    <location>
        <begin position="63"/>
        <end position="76"/>
    </location>
</feature>
<feature type="region of interest" description="Disordered" evidence="1">
    <location>
        <begin position="1"/>
        <end position="85"/>
    </location>
</feature>
<feature type="compositionally biased region" description="Low complexity" evidence="1">
    <location>
        <begin position="1"/>
        <end position="19"/>
    </location>
</feature>
<evidence type="ECO:0000313" key="3">
    <source>
        <dbReference type="Proteomes" id="UP000290289"/>
    </source>
</evidence>
<proteinExistence type="predicted"/>
<evidence type="ECO:0000313" key="2">
    <source>
        <dbReference type="EMBL" id="RXH91499.1"/>
    </source>
</evidence>
<keyword evidence="3" id="KW-1185">Reference proteome</keyword>
<accession>A0A498J6V6</accession>
<organism evidence="2 3">
    <name type="scientific">Malus domestica</name>
    <name type="common">Apple</name>
    <name type="synonym">Pyrus malus</name>
    <dbReference type="NCBI Taxonomy" id="3750"/>
    <lineage>
        <taxon>Eukaryota</taxon>
        <taxon>Viridiplantae</taxon>
        <taxon>Streptophyta</taxon>
        <taxon>Embryophyta</taxon>
        <taxon>Tracheophyta</taxon>
        <taxon>Spermatophyta</taxon>
        <taxon>Magnoliopsida</taxon>
        <taxon>eudicotyledons</taxon>
        <taxon>Gunneridae</taxon>
        <taxon>Pentapetalae</taxon>
        <taxon>rosids</taxon>
        <taxon>fabids</taxon>
        <taxon>Rosales</taxon>
        <taxon>Rosaceae</taxon>
        <taxon>Amygdaloideae</taxon>
        <taxon>Maleae</taxon>
        <taxon>Malus</taxon>
    </lineage>
</organism>
<dbReference type="EMBL" id="RDQH01000334">
    <property type="protein sequence ID" value="RXH91499.1"/>
    <property type="molecule type" value="Genomic_DNA"/>
</dbReference>
<reference evidence="2 3" key="1">
    <citation type="submission" date="2018-10" db="EMBL/GenBank/DDBJ databases">
        <title>A high-quality apple genome assembly.</title>
        <authorList>
            <person name="Hu J."/>
        </authorList>
    </citation>
    <scope>NUCLEOTIDE SEQUENCE [LARGE SCALE GENOMIC DNA]</scope>
    <source>
        <strain evidence="3">cv. HFTH1</strain>
        <tissue evidence="2">Young leaf</tissue>
    </source>
</reference>
<protein>
    <submittedName>
        <fullName evidence="2">Uncharacterized protein</fullName>
    </submittedName>
</protein>
<name>A0A498J6V6_MALDO</name>
<comment type="caution">
    <text evidence="2">The sequence shown here is derived from an EMBL/GenBank/DDBJ whole genome shotgun (WGS) entry which is preliminary data.</text>
</comment>